<name>A0ABT0IH84_9ACTN</name>
<dbReference type="Proteomes" id="UP001522868">
    <property type="component" value="Unassembled WGS sequence"/>
</dbReference>
<proteinExistence type="predicted"/>
<evidence type="ECO:0000313" key="2">
    <source>
        <dbReference type="EMBL" id="MCK8680690.1"/>
    </source>
</evidence>
<dbReference type="RefSeq" id="WP_248636520.1">
    <property type="nucleotide sequence ID" value="NZ_JALPTH010000030.1"/>
</dbReference>
<feature type="signal peptide" evidence="1">
    <location>
        <begin position="1"/>
        <end position="29"/>
    </location>
</feature>
<accession>A0ABT0IH84</accession>
<dbReference type="Gene3D" id="2.60.120.200">
    <property type="match status" value="1"/>
</dbReference>
<gene>
    <name evidence="2" type="ORF">M1O15_25505</name>
</gene>
<reference evidence="2 3" key="1">
    <citation type="submission" date="2022-04" db="EMBL/GenBank/DDBJ databases">
        <title>Streptomyces sp. nov. LCR6-01 isolated from Lichen of Dirinaria sp.</title>
        <authorList>
            <person name="Kanchanasin P."/>
            <person name="Tanasupawat S."/>
            <person name="Phongsopitanun W."/>
        </authorList>
    </citation>
    <scope>NUCLEOTIDE SEQUENCE [LARGE SCALE GENOMIC DNA]</scope>
    <source>
        <strain evidence="2 3">LCR6-01</strain>
    </source>
</reference>
<keyword evidence="3" id="KW-1185">Reference proteome</keyword>
<protein>
    <submittedName>
        <fullName evidence="2">Polysaccharide lyase</fullName>
    </submittedName>
</protein>
<dbReference type="GO" id="GO:0016829">
    <property type="term" value="F:lyase activity"/>
    <property type="evidence" value="ECO:0007669"/>
    <property type="project" value="UniProtKB-KW"/>
</dbReference>
<sequence length="241" mass="26234">MPRLHAKSQVFLAVSATAALLVSASPASASVIWNGDAALGTKVFGTTLCDSPGRVTVGNWNDGHGSFFRFDKPAGSTSRCEGHNVRLPNGQEYAWQNNKTYWFGWDSMTKTGDTGCVFQWKSNGTNDQHSQNYPVLMKVEGGRLKAWYVATGEEWILIGSTPWSAGEWHSIQLGITTSSSGGGTLDIYKDGVRFASRSNARTWDNLGNKPRWGTYFGTDNTKASINWVAGLKLGTTRADVL</sequence>
<keyword evidence="1" id="KW-0732">Signal</keyword>
<dbReference type="EMBL" id="JALPTH010000030">
    <property type="protein sequence ID" value="MCK8680690.1"/>
    <property type="molecule type" value="Genomic_DNA"/>
</dbReference>
<organism evidence="2 3">
    <name type="scientific">Streptomyces lichenis</name>
    <dbReference type="NCBI Taxonomy" id="2306967"/>
    <lineage>
        <taxon>Bacteria</taxon>
        <taxon>Bacillati</taxon>
        <taxon>Actinomycetota</taxon>
        <taxon>Actinomycetes</taxon>
        <taxon>Kitasatosporales</taxon>
        <taxon>Streptomycetaceae</taxon>
        <taxon>Streptomyces</taxon>
    </lineage>
</organism>
<evidence type="ECO:0000256" key="1">
    <source>
        <dbReference type="SAM" id="SignalP"/>
    </source>
</evidence>
<evidence type="ECO:0000313" key="3">
    <source>
        <dbReference type="Proteomes" id="UP001522868"/>
    </source>
</evidence>
<comment type="caution">
    <text evidence="2">The sequence shown here is derived from an EMBL/GenBank/DDBJ whole genome shotgun (WGS) entry which is preliminary data.</text>
</comment>
<keyword evidence="2" id="KW-0456">Lyase</keyword>
<feature type="chain" id="PRO_5046466913" evidence="1">
    <location>
        <begin position="30"/>
        <end position="241"/>
    </location>
</feature>